<feature type="domain" description="Exportin-2 C-terminal" evidence="1">
    <location>
        <begin position="2"/>
        <end position="78"/>
    </location>
</feature>
<evidence type="ECO:0000313" key="3">
    <source>
        <dbReference type="Proteomes" id="UP001434883"/>
    </source>
</evidence>
<protein>
    <submittedName>
        <fullName evidence="2">Exportin-2</fullName>
    </submittedName>
</protein>
<dbReference type="Proteomes" id="UP001434883">
    <property type="component" value="Unassembled WGS sequence"/>
</dbReference>
<dbReference type="InterPro" id="IPR005043">
    <property type="entry name" value="XPO2_C"/>
</dbReference>
<dbReference type="Gene3D" id="1.25.10.10">
    <property type="entry name" value="Leucine-rich Repeat Variant"/>
    <property type="match status" value="1"/>
</dbReference>
<gene>
    <name evidence="2" type="primary">CSE1L</name>
    <name evidence="2" type="ORF">XENOCAPTIV_021818</name>
</gene>
<sequence length="78" mass="8455">TPLLQALIGLFELPEDDSIPDDEHFIDIEDTPGYQTAFSQLAFAGRKEHDPIGDAVGNPKILLAQSLHKLSTACPGRV</sequence>
<dbReference type="EMBL" id="JAHRIN010030012">
    <property type="protein sequence ID" value="MEQ2201978.1"/>
    <property type="molecule type" value="Genomic_DNA"/>
</dbReference>
<feature type="non-terminal residue" evidence="2">
    <location>
        <position position="78"/>
    </location>
</feature>
<name>A0ABV0R1H8_9TELE</name>
<dbReference type="Pfam" id="PF03378">
    <property type="entry name" value="CAS_CSE1"/>
    <property type="match status" value="1"/>
</dbReference>
<feature type="non-terminal residue" evidence="2">
    <location>
        <position position="1"/>
    </location>
</feature>
<evidence type="ECO:0000259" key="1">
    <source>
        <dbReference type="Pfam" id="PF03378"/>
    </source>
</evidence>
<keyword evidence="3" id="KW-1185">Reference proteome</keyword>
<accession>A0ABV0R1H8</accession>
<organism evidence="2 3">
    <name type="scientific">Xenoophorus captivus</name>
    <dbReference type="NCBI Taxonomy" id="1517983"/>
    <lineage>
        <taxon>Eukaryota</taxon>
        <taxon>Metazoa</taxon>
        <taxon>Chordata</taxon>
        <taxon>Craniata</taxon>
        <taxon>Vertebrata</taxon>
        <taxon>Euteleostomi</taxon>
        <taxon>Actinopterygii</taxon>
        <taxon>Neopterygii</taxon>
        <taxon>Teleostei</taxon>
        <taxon>Neoteleostei</taxon>
        <taxon>Acanthomorphata</taxon>
        <taxon>Ovalentaria</taxon>
        <taxon>Atherinomorphae</taxon>
        <taxon>Cyprinodontiformes</taxon>
        <taxon>Goodeidae</taxon>
        <taxon>Xenoophorus</taxon>
    </lineage>
</organism>
<dbReference type="InterPro" id="IPR011989">
    <property type="entry name" value="ARM-like"/>
</dbReference>
<proteinExistence type="predicted"/>
<comment type="caution">
    <text evidence="2">The sequence shown here is derived from an EMBL/GenBank/DDBJ whole genome shotgun (WGS) entry which is preliminary data.</text>
</comment>
<reference evidence="2 3" key="1">
    <citation type="submission" date="2021-06" db="EMBL/GenBank/DDBJ databases">
        <authorList>
            <person name="Palmer J.M."/>
        </authorList>
    </citation>
    <scope>NUCLEOTIDE SEQUENCE [LARGE SCALE GENOMIC DNA]</scope>
    <source>
        <strain evidence="2 3">XC_2019</strain>
        <tissue evidence="2">Muscle</tissue>
    </source>
</reference>
<evidence type="ECO:0000313" key="2">
    <source>
        <dbReference type="EMBL" id="MEQ2201978.1"/>
    </source>
</evidence>